<dbReference type="RefSeq" id="WP_269320496.1">
    <property type="nucleotide sequence ID" value="NZ_FPBV01000022.1"/>
</dbReference>
<proteinExistence type="predicted"/>
<dbReference type="EMBL" id="FPBV01000022">
    <property type="protein sequence ID" value="SFV03351.1"/>
    <property type="molecule type" value="Genomic_DNA"/>
</dbReference>
<keyword evidence="3" id="KW-1185">Reference proteome</keyword>
<organism evidence="2 3">
    <name type="scientific">Alicyclobacillus macrosporangiidus</name>
    <dbReference type="NCBI Taxonomy" id="392015"/>
    <lineage>
        <taxon>Bacteria</taxon>
        <taxon>Bacillati</taxon>
        <taxon>Bacillota</taxon>
        <taxon>Bacilli</taxon>
        <taxon>Bacillales</taxon>
        <taxon>Alicyclobacillaceae</taxon>
        <taxon>Alicyclobacillus</taxon>
    </lineage>
</organism>
<keyword evidence="1" id="KW-0472">Membrane</keyword>
<keyword evidence="1" id="KW-1133">Transmembrane helix</keyword>
<dbReference type="Proteomes" id="UP000183508">
    <property type="component" value="Unassembled WGS sequence"/>
</dbReference>
<accession>A0A1I7L0Z2</accession>
<evidence type="ECO:0000256" key="1">
    <source>
        <dbReference type="SAM" id="Phobius"/>
    </source>
</evidence>
<evidence type="ECO:0000313" key="2">
    <source>
        <dbReference type="EMBL" id="SFV03351.1"/>
    </source>
</evidence>
<evidence type="ECO:0000313" key="3">
    <source>
        <dbReference type="Proteomes" id="UP000183508"/>
    </source>
</evidence>
<keyword evidence="1" id="KW-0812">Transmembrane</keyword>
<reference evidence="3" key="1">
    <citation type="submission" date="2016-10" db="EMBL/GenBank/DDBJ databases">
        <authorList>
            <person name="Varghese N."/>
        </authorList>
    </citation>
    <scope>NUCLEOTIDE SEQUENCE [LARGE SCALE GENOMIC DNA]</scope>
    <source>
        <strain evidence="3">DSM 17980</strain>
    </source>
</reference>
<feature type="transmembrane region" description="Helical" evidence="1">
    <location>
        <begin position="6"/>
        <end position="28"/>
    </location>
</feature>
<gene>
    <name evidence="2" type="ORF">SAMN05421543_12255</name>
</gene>
<sequence length="40" mass="4616">MGSALWLQIGSLTVCSILALLFIVGAFFEMRRFLRKLRKE</sequence>
<dbReference type="STRING" id="392015.SAMN05421543_12255"/>
<dbReference type="AlphaFoldDB" id="A0A1I7L0Z2"/>
<protein>
    <submittedName>
        <fullName evidence="2">Uncharacterized protein</fullName>
    </submittedName>
</protein>
<name>A0A1I7L0Z2_9BACL</name>